<dbReference type="Proteomes" id="UP001165121">
    <property type="component" value="Unassembled WGS sequence"/>
</dbReference>
<comment type="caution">
    <text evidence="1">The sequence shown here is derived from an EMBL/GenBank/DDBJ whole genome shotgun (WGS) entry which is preliminary data.</text>
</comment>
<proteinExistence type="predicted"/>
<protein>
    <submittedName>
        <fullName evidence="1">Unnamed protein product</fullName>
    </submittedName>
</protein>
<gene>
    <name evidence="1" type="ORF">Pfra01_002538100</name>
</gene>
<dbReference type="EMBL" id="BSXT01004758">
    <property type="protein sequence ID" value="GMF58859.1"/>
    <property type="molecule type" value="Genomic_DNA"/>
</dbReference>
<name>A0A9W6Y831_9STRA</name>
<reference evidence="1" key="1">
    <citation type="submission" date="2023-04" db="EMBL/GenBank/DDBJ databases">
        <title>Phytophthora fragariaefolia NBRC 109709.</title>
        <authorList>
            <person name="Ichikawa N."/>
            <person name="Sato H."/>
            <person name="Tonouchi N."/>
        </authorList>
    </citation>
    <scope>NUCLEOTIDE SEQUENCE</scope>
    <source>
        <strain evidence="1">NBRC 109709</strain>
    </source>
</reference>
<evidence type="ECO:0000313" key="2">
    <source>
        <dbReference type="Proteomes" id="UP001165121"/>
    </source>
</evidence>
<sequence>MVSGKFTRGSISGQSQDVLDFKNEDCDVLCIPSSVSVQGEAFIAYGCQLGRATRSWATSWPRCASLGLVLLKTGLRPEIWSTEQLRPAVCTYFAELA</sequence>
<evidence type="ECO:0000313" key="1">
    <source>
        <dbReference type="EMBL" id="GMF58859.1"/>
    </source>
</evidence>
<dbReference type="AlphaFoldDB" id="A0A9W6Y831"/>
<keyword evidence="2" id="KW-1185">Reference proteome</keyword>
<organism evidence="1 2">
    <name type="scientific">Phytophthora fragariaefolia</name>
    <dbReference type="NCBI Taxonomy" id="1490495"/>
    <lineage>
        <taxon>Eukaryota</taxon>
        <taxon>Sar</taxon>
        <taxon>Stramenopiles</taxon>
        <taxon>Oomycota</taxon>
        <taxon>Peronosporomycetes</taxon>
        <taxon>Peronosporales</taxon>
        <taxon>Peronosporaceae</taxon>
        <taxon>Phytophthora</taxon>
    </lineage>
</organism>
<accession>A0A9W6Y831</accession>